<dbReference type="GO" id="GO:0140625">
    <property type="term" value="F:opioid growth factor receptor activity"/>
    <property type="evidence" value="ECO:0007669"/>
    <property type="project" value="InterPro"/>
</dbReference>
<keyword evidence="4" id="KW-1185">Reference proteome</keyword>
<dbReference type="GO" id="GO:0016020">
    <property type="term" value="C:membrane"/>
    <property type="evidence" value="ECO:0007669"/>
    <property type="project" value="InterPro"/>
</dbReference>
<organism evidence="3 4">
    <name type="scientific">Serendipita vermifera MAFF 305830</name>
    <dbReference type="NCBI Taxonomy" id="933852"/>
    <lineage>
        <taxon>Eukaryota</taxon>
        <taxon>Fungi</taxon>
        <taxon>Dikarya</taxon>
        <taxon>Basidiomycota</taxon>
        <taxon>Agaricomycotina</taxon>
        <taxon>Agaricomycetes</taxon>
        <taxon>Sebacinales</taxon>
        <taxon>Serendipitaceae</taxon>
        <taxon>Serendipita</taxon>
    </lineage>
</organism>
<evidence type="ECO:0000256" key="1">
    <source>
        <dbReference type="ARBA" id="ARBA00010365"/>
    </source>
</evidence>
<gene>
    <name evidence="3" type="ORF">M408DRAFT_78579</name>
</gene>
<feature type="domain" description="Opioid growth factor receptor (OGFr) conserved" evidence="2">
    <location>
        <begin position="22"/>
        <end position="218"/>
    </location>
</feature>
<evidence type="ECO:0000259" key="2">
    <source>
        <dbReference type="Pfam" id="PF04664"/>
    </source>
</evidence>
<comment type="similarity">
    <text evidence="1">Belongs to the opioid growth factor receptor family.</text>
</comment>
<accession>A0A0C3ARV2</accession>
<dbReference type="OrthoDB" id="9030204at2759"/>
<reference evidence="3 4" key="1">
    <citation type="submission" date="2014-04" db="EMBL/GenBank/DDBJ databases">
        <authorList>
            <consortium name="DOE Joint Genome Institute"/>
            <person name="Kuo A."/>
            <person name="Zuccaro A."/>
            <person name="Kohler A."/>
            <person name="Nagy L.G."/>
            <person name="Floudas D."/>
            <person name="Copeland A."/>
            <person name="Barry K.W."/>
            <person name="Cichocki N."/>
            <person name="Veneault-Fourrey C."/>
            <person name="LaButti K."/>
            <person name="Lindquist E.A."/>
            <person name="Lipzen A."/>
            <person name="Lundell T."/>
            <person name="Morin E."/>
            <person name="Murat C."/>
            <person name="Sun H."/>
            <person name="Tunlid A."/>
            <person name="Henrissat B."/>
            <person name="Grigoriev I.V."/>
            <person name="Hibbett D.S."/>
            <person name="Martin F."/>
            <person name="Nordberg H.P."/>
            <person name="Cantor M.N."/>
            <person name="Hua S.X."/>
        </authorList>
    </citation>
    <scope>NUCLEOTIDE SEQUENCE [LARGE SCALE GENOMIC DNA]</scope>
    <source>
        <strain evidence="3 4">MAFF 305830</strain>
    </source>
</reference>
<dbReference type="HOGENOM" id="CLU_032134_2_0_1"/>
<name>A0A0C3ARV2_SERVB</name>
<dbReference type="AlphaFoldDB" id="A0A0C3ARV2"/>
<dbReference type="PANTHER" id="PTHR14015">
    <property type="entry name" value="OPIOID GROWTH FACTOR RECEPTOR OGFR ZETA-TYPE OPIOID RECEPTOR"/>
    <property type="match status" value="1"/>
</dbReference>
<dbReference type="Proteomes" id="UP000054097">
    <property type="component" value="Unassembled WGS sequence"/>
</dbReference>
<sequence>MSQIPRDILSFWNEYPNEEDDPSEKRNLQFYQNILRCQPDRLLIDELHERWKDKFDILEAKHGYIQWLFPIREYGMNYDSQPLQPHEIKEMRASEEVMQRILRSYRLMLSFFGMTLLDEQTGLLARSEDEERCLSSGVPLRASRYRNLTVSHHNNLRISRILKCLSEMGLEHLNAGFLLHVLYEQSSENQLKDRHGYLQSSMDRWWANCIRNQEERDFIGMLIMRVRHGELVFTREKYEELLERRQRIGTFLWEEPGSEREEEVPEQ</sequence>
<dbReference type="PANTHER" id="PTHR14015:SF2">
    <property type="entry name" value="OPIOID GROWTH FACTOR RECEPTOR (OGFR) CONSERVED DOMAIN-CONTAINING PROTEIN"/>
    <property type="match status" value="1"/>
</dbReference>
<evidence type="ECO:0000313" key="4">
    <source>
        <dbReference type="Proteomes" id="UP000054097"/>
    </source>
</evidence>
<dbReference type="InterPro" id="IPR039574">
    <property type="entry name" value="OGFr"/>
</dbReference>
<proteinExistence type="inferred from homology"/>
<dbReference type="EMBL" id="KN824348">
    <property type="protein sequence ID" value="KIM22779.1"/>
    <property type="molecule type" value="Genomic_DNA"/>
</dbReference>
<reference evidence="4" key="2">
    <citation type="submission" date="2015-01" db="EMBL/GenBank/DDBJ databases">
        <title>Evolutionary Origins and Diversification of the Mycorrhizal Mutualists.</title>
        <authorList>
            <consortium name="DOE Joint Genome Institute"/>
            <consortium name="Mycorrhizal Genomics Consortium"/>
            <person name="Kohler A."/>
            <person name="Kuo A."/>
            <person name="Nagy L.G."/>
            <person name="Floudas D."/>
            <person name="Copeland A."/>
            <person name="Barry K.W."/>
            <person name="Cichocki N."/>
            <person name="Veneault-Fourrey C."/>
            <person name="LaButti K."/>
            <person name="Lindquist E.A."/>
            <person name="Lipzen A."/>
            <person name="Lundell T."/>
            <person name="Morin E."/>
            <person name="Murat C."/>
            <person name="Riley R."/>
            <person name="Ohm R."/>
            <person name="Sun H."/>
            <person name="Tunlid A."/>
            <person name="Henrissat B."/>
            <person name="Grigoriev I.V."/>
            <person name="Hibbett D.S."/>
            <person name="Martin F."/>
        </authorList>
    </citation>
    <scope>NUCLEOTIDE SEQUENCE [LARGE SCALE GENOMIC DNA]</scope>
    <source>
        <strain evidence="4">MAFF 305830</strain>
    </source>
</reference>
<evidence type="ECO:0000313" key="3">
    <source>
        <dbReference type="EMBL" id="KIM22779.1"/>
    </source>
</evidence>
<dbReference type="Pfam" id="PF04664">
    <property type="entry name" value="OGFr_N"/>
    <property type="match status" value="1"/>
</dbReference>
<dbReference type="InterPro" id="IPR006757">
    <property type="entry name" value="OGF_rcpt"/>
</dbReference>
<protein>
    <recommendedName>
        <fullName evidence="2">Opioid growth factor receptor (OGFr) conserved domain-containing protein</fullName>
    </recommendedName>
</protein>